<dbReference type="AlphaFoldDB" id="A0A8C5BWN8"/>
<dbReference type="SUPFAM" id="SSF57667">
    <property type="entry name" value="beta-beta-alpha zinc fingers"/>
    <property type="match status" value="1"/>
</dbReference>
<dbReference type="InterPro" id="IPR036236">
    <property type="entry name" value="Znf_C2H2_sf"/>
</dbReference>
<dbReference type="PROSITE" id="PS50280">
    <property type="entry name" value="SET"/>
    <property type="match status" value="1"/>
</dbReference>
<dbReference type="SUPFAM" id="SSF82199">
    <property type="entry name" value="SET domain"/>
    <property type="match status" value="1"/>
</dbReference>
<dbReference type="Ensembl" id="ENSGMOT00000073264.1">
    <property type="protein sequence ID" value="ENSGMOP00000052186.1"/>
    <property type="gene ID" value="ENSGMOG00000025952.1"/>
</dbReference>
<dbReference type="InterPro" id="IPR001214">
    <property type="entry name" value="SET_dom"/>
</dbReference>
<evidence type="ECO:0000259" key="6">
    <source>
        <dbReference type="PROSITE" id="PS51900"/>
    </source>
</evidence>
<accession>A0A8C5BWN8</accession>
<dbReference type="OMA" id="PINEREM"/>
<keyword evidence="8" id="KW-1185">Reference proteome</keyword>
<evidence type="ECO:0000313" key="7">
    <source>
        <dbReference type="Ensembl" id="ENSGMOP00000052186.1"/>
    </source>
</evidence>
<feature type="domain" description="C2H2-type" evidence="4">
    <location>
        <begin position="78"/>
        <end position="101"/>
    </location>
</feature>
<sequence>MSGHSGELRILSVYGQGEGPLAVDGHDTLFAASELEALSSLSADHSVAKSLNCSVRLVRLEELTGHQGGRKGRPGVLCGKVVPNNANMIAHMRRTHSGEKPYKCDQCTKRFSLKGTLNRHMMNHSGKITRKSAAAHRHYLLCPVCLRTQESLSCHLRRVCMKDKTPPQILEVVEKAKKDVCDLLKNGRAFSYAVLKQIVSSPNPLEGLIEELKYHHLFVTGVPPPLPIGNPRLVTETLSECPGEAPGETEPSDVESCGSNELFQCRQEKTYTKDKMVKAKDLGILKKHSADHPLLKRFADYLKNDYENAKYQQEVDTVSRYLYFADPTEPSLKFVNDREKLRDFLGQQAKAGYKAQTSGNYIKCLKRFLEFHLTRTGLRQDDGELYKQCTLYLSFLTSSQSVLSKQASKEIVQKSHALSFDKSQPTPRECLAVLDKGEGDLVKIMNQLDDSSSSSLSRTECIFVLYYLEAIVILRHCQQPCVVQSMKVKEWLERKHADDDSIVFVKDHKTAAHFVVSIVLSKKEEAWFEKYYTKVRPQLLAGERKRKRDEQDEKDGDDFFFVSSRGKPINNAAGDLIKLQQKCNVPQVSSQVVRRVFETAANRLDDPQKKAVSDYLGHSGTTADRHYRMKSLESIVIAAGLLKKLQRQKKSSAGPSGEGTRQEALGEGTSPQSVESSSHGDHCALPQPSLRQLVIDLERIPEGNDKVKFHEAFKSLLENHPVTLSGQIPKVRIRRDTSEANQRKLYTHWAQKQLEMRVKHTREQFNRRRPTKERVDTWVKKQGWKCKAANISTEVVENWAPSGSEDRIMDNKRIQTLVKTQDWKGLHITQFEEKGDGIITTRTFKKGEVVCDYHGPVVSGKEGENIHKNTTGKETGYIFFFRNSKGQPMCIDAHSDRCHCHPDKRTFGRLVNHSKKNSNIKPLHCVVDKHGEMKDVILFIATKELPVGEEVLFDY</sequence>
<dbReference type="SMART" id="SM00317">
    <property type="entry name" value="SET"/>
    <property type="match status" value="1"/>
</dbReference>
<evidence type="ECO:0000256" key="1">
    <source>
        <dbReference type="ARBA" id="ARBA00023172"/>
    </source>
</evidence>
<dbReference type="InterPro" id="IPR046341">
    <property type="entry name" value="SET_dom_sf"/>
</dbReference>
<keyword evidence="2" id="KW-0479">Metal-binding</keyword>
<dbReference type="SUPFAM" id="SSF56349">
    <property type="entry name" value="DNA breaking-rejoining enzymes"/>
    <property type="match status" value="1"/>
</dbReference>
<dbReference type="PANTHER" id="PTHR47306:SF2">
    <property type="entry name" value="CORE-BINDING (CB) DOMAIN-CONTAINING PROTEIN"/>
    <property type="match status" value="1"/>
</dbReference>
<dbReference type="PROSITE" id="PS00028">
    <property type="entry name" value="ZINC_FINGER_C2H2_1"/>
    <property type="match status" value="1"/>
</dbReference>
<dbReference type="Pfam" id="PF00856">
    <property type="entry name" value="SET"/>
    <property type="match status" value="1"/>
</dbReference>
<name>A0A8C5BWN8_GADMO</name>
<organism evidence="7 8">
    <name type="scientific">Gadus morhua</name>
    <name type="common">Atlantic cod</name>
    <dbReference type="NCBI Taxonomy" id="8049"/>
    <lineage>
        <taxon>Eukaryota</taxon>
        <taxon>Metazoa</taxon>
        <taxon>Chordata</taxon>
        <taxon>Craniata</taxon>
        <taxon>Vertebrata</taxon>
        <taxon>Euteleostomi</taxon>
        <taxon>Actinopterygii</taxon>
        <taxon>Neopterygii</taxon>
        <taxon>Teleostei</taxon>
        <taxon>Neoteleostei</taxon>
        <taxon>Acanthomorphata</taxon>
        <taxon>Zeiogadaria</taxon>
        <taxon>Gadariae</taxon>
        <taxon>Gadiformes</taxon>
        <taxon>Gadoidei</taxon>
        <taxon>Gadidae</taxon>
        <taxon>Gadus</taxon>
    </lineage>
</organism>
<dbReference type="InterPro" id="IPR013087">
    <property type="entry name" value="Znf_C2H2_type"/>
</dbReference>
<feature type="domain" description="C2H2-type" evidence="4">
    <location>
        <begin position="102"/>
        <end position="129"/>
    </location>
</feature>
<keyword evidence="1" id="KW-0233">DNA recombination</keyword>
<keyword evidence="2" id="KW-0863">Zinc-finger</keyword>
<feature type="region of interest" description="Disordered" evidence="3">
    <location>
        <begin position="647"/>
        <end position="686"/>
    </location>
</feature>
<evidence type="ECO:0000256" key="2">
    <source>
        <dbReference type="PROSITE-ProRule" id="PRU00042"/>
    </source>
</evidence>
<dbReference type="Gene3D" id="1.10.443.10">
    <property type="entry name" value="Intergrase catalytic core"/>
    <property type="match status" value="1"/>
</dbReference>
<dbReference type="InterPro" id="IPR044068">
    <property type="entry name" value="CB"/>
</dbReference>
<evidence type="ECO:0008006" key="9">
    <source>
        <dbReference type="Google" id="ProtNLM"/>
    </source>
</evidence>
<evidence type="ECO:0000256" key="3">
    <source>
        <dbReference type="SAM" id="MobiDB-lite"/>
    </source>
</evidence>
<evidence type="ECO:0000259" key="5">
    <source>
        <dbReference type="PROSITE" id="PS50280"/>
    </source>
</evidence>
<feature type="domain" description="SET" evidence="5">
    <location>
        <begin position="824"/>
        <end position="955"/>
    </location>
</feature>
<feature type="domain" description="Core-binding (CB)" evidence="6">
    <location>
        <begin position="289"/>
        <end position="373"/>
    </location>
</feature>
<reference evidence="7" key="2">
    <citation type="submission" date="2025-09" db="UniProtKB">
        <authorList>
            <consortium name="Ensembl"/>
        </authorList>
    </citation>
    <scope>IDENTIFICATION</scope>
</reference>
<dbReference type="PANTHER" id="PTHR47306">
    <property type="entry name" value="SI:CH211-178J18.4-RELATED"/>
    <property type="match status" value="1"/>
</dbReference>
<dbReference type="Pfam" id="PF00096">
    <property type="entry name" value="zf-C2H2"/>
    <property type="match status" value="1"/>
</dbReference>
<dbReference type="GO" id="GO:0003677">
    <property type="term" value="F:DNA binding"/>
    <property type="evidence" value="ECO:0007669"/>
    <property type="project" value="InterPro"/>
</dbReference>
<evidence type="ECO:0000259" key="4">
    <source>
        <dbReference type="PROSITE" id="PS50157"/>
    </source>
</evidence>
<dbReference type="GeneTree" id="ENSGT01120000272075"/>
<dbReference type="GO" id="GO:0015074">
    <property type="term" value="P:DNA integration"/>
    <property type="evidence" value="ECO:0007669"/>
    <property type="project" value="InterPro"/>
</dbReference>
<dbReference type="PROSITE" id="PS50157">
    <property type="entry name" value="ZINC_FINGER_C2H2_2"/>
    <property type="match status" value="2"/>
</dbReference>
<dbReference type="Gene3D" id="3.30.160.60">
    <property type="entry name" value="Classic Zinc Finger"/>
    <property type="match status" value="2"/>
</dbReference>
<dbReference type="InterPro" id="IPR013762">
    <property type="entry name" value="Integrase-like_cat_sf"/>
</dbReference>
<proteinExistence type="predicted"/>
<evidence type="ECO:0000313" key="8">
    <source>
        <dbReference type="Proteomes" id="UP000694546"/>
    </source>
</evidence>
<dbReference type="Gene3D" id="2.170.270.10">
    <property type="entry name" value="SET domain"/>
    <property type="match status" value="1"/>
</dbReference>
<dbReference type="SMART" id="SM00355">
    <property type="entry name" value="ZnF_C2H2"/>
    <property type="match status" value="2"/>
</dbReference>
<dbReference type="PROSITE" id="PS51900">
    <property type="entry name" value="CB"/>
    <property type="match status" value="1"/>
</dbReference>
<dbReference type="GO" id="GO:0006310">
    <property type="term" value="P:DNA recombination"/>
    <property type="evidence" value="ECO:0007669"/>
    <property type="project" value="UniProtKB-KW"/>
</dbReference>
<protein>
    <recommendedName>
        <fullName evidence="9">SET domain-containing protein</fullName>
    </recommendedName>
</protein>
<keyword evidence="2" id="KW-0862">Zinc</keyword>
<dbReference type="InterPro" id="IPR011010">
    <property type="entry name" value="DNA_brk_join_enz"/>
</dbReference>
<reference evidence="7" key="1">
    <citation type="submission" date="2025-08" db="UniProtKB">
        <authorList>
            <consortium name="Ensembl"/>
        </authorList>
    </citation>
    <scope>IDENTIFICATION</scope>
</reference>
<dbReference type="Proteomes" id="UP000694546">
    <property type="component" value="Unassembled WGS sequence"/>
</dbReference>